<evidence type="ECO:0000256" key="4">
    <source>
        <dbReference type="ARBA" id="ARBA00016110"/>
    </source>
</evidence>
<dbReference type="Gene3D" id="3.40.50.720">
    <property type="entry name" value="NAD(P)-binding Rossmann-like Domain"/>
    <property type="match status" value="1"/>
</dbReference>
<dbReference type="AlphaFoldDB" id="A0A380H0B5"/>
<evidence type="ECO:0000256" key="6">
    <source>
        <dbReference type="ARBA" id="ARBA00029989"/>
    </source>
</evidence>
<dbReference type="InterPro" id="IPR020904">
    <property type="entry name" value="Sc_DH/Rdtase_CS"/>
</dbReference>
<dbReference type="CDD" id="cd05233">
    <property type="entry name" value="SDR_c"/>
    <property type="match status" value="1"/>
</dbReference>
<evidence type="ECO:0000256" key="1">
    <source>
        <dbReference type="ARBA" id="ARBA00003200"/>
    </source>
</evidence>
<dbReference type="GO" id="GO:0008206">
    <property type="term" value="P:bile acid metabolic process"/>
    <property type="evidence" value="ECO:0007669"/>
    <property type="project" value="UniProtKB-ARBA"/>
</dbReference>
<dbReference type="PANTHER" id="PTHR42760">
    <property type="entry name" value="SHORT-CHAIN DEHYDROGENASES/REDUCTASES FAMILY MEMBER"/>
    <property type="match status" value="1"/>
</dbReference>
<dbReference type="Pfam" id="PF13561">
    <property type="entry name" value="adh_short_C2"/>
    <property type="match status" value="1"/>
</dbReference>
<dbReference type="GeneID" id="63934972"/>
<dbReference type="GO" id="GO:0052588">
    <property type="term" value="F:diacetyl reductase ((S)-acetoin forming) (NAD+) activity"/>
    <property type="evidence" value="ECO:0007669"/>
    <property type="project" value="UniProtKB-EC"/>
</dbReference>
<keyword evidence="5 9" id="KW-0560">Oxidoreductase</keyword>
<evidence type="ECO:0000313" key="9">
    <source>
        <dbReference type="EMBL" id="SUM68583.1"/>
    </source>
</evidence>
<dbReference type="InterPro" id="IPR002347">
    <property type="entry name" value="SDR_fam"/>
</dbReference>
<dbReference type="PRINTS" id="PR00081">
    <property type="entry name" value="GDHRDH"/>
</dbReference>
<dbReference type="SUPFAM" id="SSF51735">
    <property type="entry name" value="NAD(P)-binding Rossmann-fold domains"/>
    <property type="match status" value="1"/>
</dbReference>
<dbReference type="NCBIfam" id="NF005559">
    <property type="entry name" value="PRK07231.1"/>
    <property type="match status" value="1"/>
</dbReference>
<accession>A0A380H0B5</accession>
<dbReference type="InterPro" id="IPR036291">
    <property type="entry name" value="NAD(P)-bd_dom_sf"/>
</dbReference>
<dbReference type="NCBIfam" id="NF006366">
    <property type="entry name" value="PRK08589.1"/>
    <property type="match status" value="1"/>
</dbReference>
<proteinExistence type="inferred from homology"/>
<dbReference type="RefSeq" id="WP_115312700.1">
    <property type="nucleotide sequence ID" value="NZ_CP066042.1"/>
</dbReference>
<evidence type="ECO:0000256" key="3">
    <source>
        <dbReference type="ARBA" id="ARBA00012848"/>
    </source>
</evidence>
<evidence type="ECO:0000256" key="8">
    <source>
        <dbReference type="ARBA" id="ARBA00047315"/>
    </source>
</evidence>
<dbReference type="EMBL" id="UHDZ01000001">
    <property type="protein sequence ID" value="SUM68583.1"/>
    <property type="molecule type" value="Genomic_DNA"/>
</dbReference>
<evidence type="ECO:0000256" key="5">
    <source>
        <dbReference type="ARBA" id="ARBA00023002"/>
    </source>
</evidence>
<reference evidence="9 10" key="1">
    <citation type="submission" date="2018-06" db="EMBL/GenBank/DDBJ databases">
        <authorList>
            <consortium name="Pathogen Informatics"/>
            <person name="Doyle S."/>
        </authorList>
    </citation>
    <scope>NUCLEOTIDE SEQUENCE [LARGE SCALE GENOMIC DNA]</scope>
    <source>
        <strain evidence="9 10">NCTC11807</strain>
    </source>
</reference>
<protein>
    <recommendedName>
        <fullName evidence="4">Diacetyl reductase [(S)-acetoin forming]</fullName>
        <ecNumber evidence="3">1.1.1.304</ecNumber>
    </recommendedName>
    <alternativeName>
        <fullName evidence="6">Acetoin(diacetyl) reductase</fullName>
    </alternativeName>
    <alternativeName>
        <fullName evidence="7">Meso-2,3-butanediol dehydrogenase</fullName>
    </alternativeName>
</protein>
<organism evidence="9 10">
    <name type="scientific">Staphylococcus saccharolyticus</name>
    <dbReference type="NCBI Taxonomy" id="33028"/>
    <lineage>
        <taxon>Bacteria</taxon>
        <taxon>Bacillati</taxon>
        <taxon>Bacillota</taxon>
        <taxon>Bacilli</taxon>
        <taxon>Bacillales</taxon>
        <taxon>Staphylococcaceae</taxon>
        <taxon>Staphylococcus</taxon>
    </lineage>
</organism>
<name>A0A380H0B5_9STAP</name>
<sequence>MKRLENKIAVVTGASTGIGQGSAKVLAKEGAHVLALDISDELEKTVQSIIDGGGKAATAYKVDISDDQQVQDFVEEVKKTYGRVDVIFNNAGVDNAAGRIHEYPVEVFDKIMAVDMRGTFLVTKFLLPLMMDNGGSIINTASFSGQAADLYRSGYNAAKGGVINFTKSIAIEYGRENIRANAIAPGTIETPLVDNLAGTSEDEAGKTFRGNQKWVTPLGRLGTPDEVGKLVSFLASDDSSFITGESIRIDGGVMAYTWPGEMLGDDRWKHSTK</sequence>
<dbReference type="PRINTS" id="PR00080">
    <property type="entry name" value="SDRFAMILY"/>
</dbReference>
<comment type="catalytic activity">
    <reaction evidence="8">
        <text>(S)-acetoin + NAD(+) = diacetyl + NADH + H(+)</text>
        <dbReference type="Rhea" id="RHEA:27286"/>
        <dbReference type="ChEBI" id="CHEBI:15378"/>
        <dbReference type="ChEBI" id="CHEBI:15687"/>
        <dbReference type="ChEBI" id="CHEBI:16583"/>
        <dbReference type="ChEBI" id="CHEBI:57540"/>
        <dbReference type="ChEBI" id="CHEBI:57945"/>
        <dbReference type="EC" id="1.1.1.304"/>
    </reaction>
</comment>
<comment type="function">
    <text evidence="1">Catalyzes the irreversible reduction of 2,3-butanediol to (S)-acetoin in the presence of NADH.</text>
</comment>
<keyword evidence="10" id="KW-1185">Reference proteome</keyword>
<gene>
    <name evidence="9" type="primary">lvr</name>
    <name evidence="9" type="ORF">NCTC11807_00580</name>
</gene>
<comment type="similarity">
    <text evidence="2">Belongs to the short-chain dehydrogenases/reductases (SDR) family.</text>
</comment>
<dbReference type="EC" id="1.1.1.304" evidence="3"/>
<evidence type="ECO:0000256" key="7">
    <source>
        <dbReference type="ARBA" id="ARBA00031758"/>
    </source>
</evidence>
<evidence type="ECO:0000313" key="10">
    <source>
        <dbReference type="Proteomes" id="UP000255425"/>
    </source>
</evidence>
<dbReference type="Proteomes" id="UP000255425">
    <property type="component" value="Unassembled WGS sequence"/>
</dbReference>
<evidence type="ECO:0000256" key="2">
    <source>
        <dbReference type="ARBA" id="ARBA00006484"/>
    </source>
</evidence>
<dbReference type="FunFam" id="3.40.50.720:FF:000084">
    <property type="entry name" value="Short-chain dehydrogenase reductase"/>
    <property type="match status" value="1"/>
</dbReference>
<dbReference type="PROSITE" id="PS00061">
    <property type="entry name" value="ADH_SHORT"/>
    <property type="match status" value="1"/>
</dbReference>